<sequence>MRKSLMVVMLTVFLLVFCGAPQETPKAEAEKPAEKAGADMYYSQLSESELMRFIKAFPTFRTEMEKAGKDWESTEGPDAFMAMMGQYSMLHKEVPELDAKLKAAGMSWNEFMPAMGKTFMSIAAVFVDSAMMAMKEQTKGMEGDMAKEMMKSMEEANAAYKDVPQVNKDLVRKHLKDLEAVLDVD</sequence>
<protein>
    <submittedName>
        <fullName evidence="2">Uncharacterized protein</fullName>
    </submittedName>
</protein>
<comment type="caution">
    <text evidence="2">The sequence shown here is derived from an EMBL/GenBank/DDBJ whole genome shotgun (WGS) entry which is preliminary data.</text>
</comment>
<dbReference type="AlphaFoldDB" id="A0A0S8FRV9"/>
<reference evidence="2 3" key="1">
    <citation type="journal article" date="2015" name="Microbiome">
        <title>Genomic resolution of linkages in carbon, nitrogen, and sulfur cycling among widespread estuary sediment bacteria.</title>
        <authorList>
            <person name="Baker B.J."/>
            <person name="Lazar C.S."/>
            <person name="Teske A.P."/>
            <person name="Dick G.J."/>
        </authorList>
    </citation>
    <scope>NUCLEOTIDE SEQUENCE [LARGE SCALE GENOMIC DNA]</scope>
    <source>
        <strain evidence="2">SM23_42</strain>
    </source>
</reference>
<evidence type="ECO:0000313" key="3">
    <source>
        <dbReference type="Proteomes" id="UP000051373"/>
    </source>
</evidence>
<gene>
    <name evidence="2" type="ORF">AMJ83_09700</name>
</gene>
<dbReference type="EMBL" id="LJUJ01000025">
    <property type="protein sequence ID" value="KPK62810.1"/>
    <property type="molecule type" value="Genomic_DNA"/>
</dbReference>
<keyword evidence="1" id="KW-0732">Signal</keyword>
<evidence type="ECO:0000256" key="1">
    <source>
        <dbReference type="SAM" id="SignalP"/>
    </source>
</evidence>
<feature type="chain" id="PRO_5006646398" evidence="1">
    <location>
        <begin position="23"/>
        <end position="185"/>
    </location>
</feature>
<accession>A0A0S8FRV9</accession>
<evidence type="ECO:0000313" key="2">
    <source>
        <dbReference type="EMBL" id="KPK62810.1"/>
    </source>
</evidence>
<feature type="signal peptide" evidence="1">
    <location>
        <begin position="1"/>
        <end position="22"/>
    </location>
</feature>
<dbReference type="Proteomes" id="UP000051373">
    <property type="component" value="Unassembled WGS sequence"/>
</dbReference>
<name>A0A0S8FRV9_UNCW3</name>
<proteinExistence type="predicted"/>
<organism evidence="2 3">
    <name type="scientific">candidate division WOR_3 bacterium SM23_42</name>
    <dbReference type="NCBI Taxonomy" id="1703779"/>
    <lineage>
        <taxon>Bacteria</taxon>
        <taxon>Bacteria division WOR-3</taxon>
    </lineage>
</organism>